<keyword evidence="1" id="KW-0732">Signal</keyword>
<protein>
    <recommendedName>
        <fullName evidence="4">Secreted protein</fullName>
    </recommendedName>
</protein>
<feature type="signal peptide" evidence="1">
    <location>
        <begin position="1"/>
        <end position="27"/>
    </location>
</feature>
<reference evidence="2 3" key="1">
    <citation type="submission" date="2019-04" db="EMBL/GenBank/DDBJ databases">
        <title>Streptomyces lasaliensis sp.nov., an Actinomycete isolated from soil which produces the polyether antibiotic lasalocid.</title>
        <authorList>
            <person name="Erwin G."/>
            <person name="Haber C."/>
        </authorList>
    </citation>
    <scope>NUCLEOTIDE SEQUENCE [LARGE SCALE GENOMIC DNA]</scope>
    <source>
        <strain evidence="2 3">DSM 40089</strain>
    </source>
</reference>
<evidence type="ECO:0008006" key="4">
    <source>
        <dbReference type="Google" id="ProtNLM"/>
    </source>
</evidence>
<evidence type="ECO:0000313" key="3">
    <source>
        <dbReference type="Proteomes" id="UP000308632"/>
    </source>
</evidence>
<dbReference type="AlphaFoldDB" id="A0A4U5XCZ5"/>
<feature type="chain" id="PRO_5020454256" description="Secreted protein" evidence="1">
    <location>
        <begin position="28"/>
        <end position="159"/>
    </location>
</feature>
<dbReference type="Proteomes" id="UP000308632">
    <property type="component" value="Unassembled WGS sequence"/>
</dbReference>
<dbReference type="PROSITE" id="PS51257">
    <property type="entry name" value="PROKAR_LIPOPROTEIN"/>
    <property type="match status" value="1"/>
</dbReference>
<evidence type="ECO:0000256" key="1">
    <source>
        <dbReference type="SAM" id="SignalP"/>
    </source>
</evidence>
<accession>A0A4U5XCZ5</accession>
<gene>
    <name evidence="2" type="ORF">E4U92_01185</name>
</gene>
<organism evidence="2 3">
    <name type="scientific">Streptomyces galbus</name>
    <dbReference type="NCBI Taxonomy" id="33898"/>
    <lineage>
        <taxon>Bacteria</taxon>
        <taxon>Bacillati</taxon>
        <taxon>Actinomycetota</taxon>
        <taxon>Actinomycetes</taxon>
        <taxon>Kitasatosporales</taxon>
        <taxon>Streptomycetaceae</taxon>
        <taxon>Streptomyces</taxon>
    </lineage>
</organism>
<proteinExistence type="predicted"/>
<dbReference type="EMBL" id="SZPR01000002">
    <property type="protein sequence ID" value="TKT11566.1"/>
    <property type="molecule type" value="Genomic_DNA"/>
</dbReference>
<sequence>MKSKSSLLAAAAASAGCLILAAAPAGAAPYWQSVSTNSTWSCAPTVVHTARAGVGFQACLVRSALDNAQVVLVVVNNSPSAVTVSGTVTADFAAEAGCSSYTLAAGERRGCFGTTAHVPDCLFGAGYPDEQTYGGTVRLTVNGVADTTQSPRTDCVATA</sequence>
<name>A0A4U5XCZ5_STRGB</name>
<evidence type="ECO:0000313" key="2">
    <source>
        <dbReference type="EMBL" id="TKT11566.1"/>
    </source>
</evidence>
<comment type="caution">
    <text evidence="2">The sequence shown here is derived from an EMBL/GenBank/DDBJ whole genome shotgun (WGS) entry which is preliminary data.</text>
</comment>